<name>A0A7J7IH07_9RHOD</name>
<sequence length="658" mass="73288">MFVVPVRRCDEQCPRNRLMREVSRLRSRSRPQRRLGWLLKQDTTSGDVLQSFLNRVQSSPAEKALQAADMSWKRLLQAGTVSGRPAEPVVHQAQQRVVTATTRVDFDVLVLGGTLGIFVATALLQRNPKLRIAVAERGALKGRDQEWNTSRRELQTLVNTGVLTQTNLEKAIRSEWNPMRVGVEAATSITLKEPSTFLVHDILNVGVSPRQLIEKTRAQFTALGGCIWEWTQFVSAETDGTGALVTLDSDDKTTRRPAVALGAGSDQAALAMELTRPSSASNESAEGSSSSVRRCIRVSLVLDCMGNTSPIVRQQRELIYGQRRPDAVCMVVGSCCAANAAEDPFPDNTFGDLIYSFTPAFGDHQYFWEAFPSDGGANRTTYMFTYLDADPQRTITLTDMYRDYLDLLPRYQGGDAFARGDRSFLDRLRPHRALFGFFPAYAAHAPLPTALDNILPIGDASGVQSPLSFGGFGAMLRHLPRLVDAIGEALEVKALSANDLRCVQPYLPSLSVTWLFQRALSYRLNQRSSQPIDDRIVNEILGWSLLTMQQDPAALRPFLQDVVQFPGLARTLARMTIKTPGLVPQILNHVGGPAPLLSWLRDFMALGLYDRASRVFSPRSELSALVISRLKDPKQRFRWHRQLEAWRYGSGLDLHENF</sequence>
<proteinExistence type="predicted"/>
<dbReference type="EMBL" id="VWRR01000012">
    <property type="protein sequence ID" value="KAF6001979.1"/>
    <property type="molecule type" value="Genomic_DNA"/>
</dbReference>
<protein>
    <submittedName>
        <fullName evidence="1">Uncharacterized protein</fullName>
    </submittedName>
</protein>
<dbReference type="SUPFAM" id="SSF51905">
    <property type="entry name" value="FAD/NAD(P)-binding domain"/>
    <property type="match status" value="1"/>
</dbReference>
<comment type="caution">
    <text evidence="1">The sequence shown here is derived from an EMBL/GenBank/DDBJ whole genome shotgun (WGS) entry which is preliminary data.</text>
</comment>
<keyword evidence="2" id="KW-1185">Reference proteome</keyword>
<dbReference type="PANTHER" id="PTHR32098">
    <property type="entry name" value="LYCOPENE BETA/EPSILON CYCLASE PROTEIN"/>
    <property type="match status" value="1"/>
</dbReference>
<organism evidence="1 2">
    <name type="scientific">Cyanidiococcus yangmingshanensis</name>
    <dbReference type="NCBI Taxonomy" id="2690220"/>
    <lineage>
        <taxon>Eukaryota</taxon>
        <taxon>Rhodophyta</taxon>
        <taxon>Bangiophyceae</taxon>
        <taxon>Cyanidiales</taxon>
        <taxon>Cyanidiaceae</taxon>
        <taxon>Cyanidiococcus</taxon>
    </lineage>
</organism>
<dbReference type="PANTHER" id="PTHR32098:SF5">
    <property type="entry name" value="LYCOPENE BETA_EPSILON CYCLASE PROTEIN"/>
    <property type="match status" value="1"/>
</dbReference>
<dbReference type="Proteomes" id="UP000530660">
    <property type="component" value="Unassembled WGS sequence"/>
</dbReference>
<reference evidence="1 2" key="1">
    <citation type="journal article" date="2020" name="J. Phycol.">
        <title>Comparative genome analysis reveals Cyanidiococcus gen. nov., a new extremophilic red algal genus sister to Cyanidioschyzon (Cyanidioschyzonaceae, Rhodophyta).</title>
        <authorList>
            <person name="Liu S.-L."/>
            <person name="Chiang Y.-R."/>
            <person name="Yoon H.S."/>
            <person name="Fu H.-Y."/>
        </authorList>
    </citation>
    <scope>NUCLEOTIDE SEQUENCE [LARGE SCALE GENOMIC DNA]</scope>
    <source>
        <strain evidence="1 2">THAL066</strain>
    </source>
</reference>
<accession>A0A7J7IH07</accession>
<evidence type="ECO:0000313" key="2">
    <source>
        <dbReference type="Proteomes" id="UP000530660"/>
    </source>
</evidence>
<dbReference type="OrthoDB" id="4211at2759"/>
<dbReference type="InterPro" id="IPR036188">
    <property type="entry name" value="FAD/NAD-bd_sf"/>
</dbReference>
<dbReference type="AlphaFoldDB" id="A0A7J7IH07"/>
<evidence type="ECO:0000313" key="1">
    <source>
        <dbReference type="EMBL" id="KAF6001979.1"/>
    </source>
</evidence>
<gene>
    <name evidence="1" type="ORF">F1559_002586</name>
</gene>